<protein>
    <submittedName>
        <fullName evidence="2">Uncharacterized protein</fullName>
    </submittedName>
</protein>
<feature type="compositionally biased region" description="Polar residues" evidence="1">
    <location>
        <begin position="40"/>
        <end position="55"/>
    </location>
</feature>
<dbReference type="EMBL" id="AP022574">
    <property type="protein sequence ID" value="BBX66624.1"/>
    <property type="molecule type" value="Genomic_DNA"/>
</dbReference>
<evidence type="ECO:0000256" key="1">
    <source>
        <dbReference type="SAM" id="MobiDB-lite"/>
    </source>
</evidence>
<evidence type="ECO:0000313" key="3">
    <source>
        <dbReference type="Proteomes" id="UP000466514"/>
    </source>
</evidence>
<dbReference type="RefSeq" id="WP_163719739.1">
    <property type="nucleotide sequence ID" value="NZ_AP022574.1"/>
</dbReference>
<feature type="compositionally biased region" description="Polar residues" evidence="1">
    <location>
        <begin position="14"/>
        <end position="29"/>
    </location>
</feature>
<sequence length="174" mass="19298">MTTRDQHTDAYANQAAQGQPQYATDNQNYVPEDQVAPMQHDTTGTHGAGPSTTPMDPQAAGLAQQHEQRADMQQHGQRTDHETDADGRLFADDELAGLRARWDAVQAGFVDDPKDCVQKADGLVADLVQQLTTGFGQARSRLEEQWGRGEQASTEDLRVALKRYRSFFERLLSV</sequence>
<name>A0A7I7M393_9MYCO</name>
<reference evidence="2 3" key="1">
    <citation type="journal article" date="2019" name="Emerg. Microbes Infect.">
        <title>Comprehensive subspecies identification of 175 nontuberculous mycobacteria species based on 7547 genomic profiles.</title>
        <authorList>
            <person name="Matsumoto Y."/>
            <person name="Kinjo T."/>
            <person name="Motooka D."/>
            <person name="Nabeya D."/>
            <person name="Jung N."/>
            <person name="Uechi K."/>
            <person name="Horii T."/>
            <person name="Iida T."/>
            <person name="Fujita J."/>
            <person name="Nakamura S."/>
        </authorList>
    </citation>
    <scope>NUCLEOTIDE SEQUENCE [LARGE SCALE GENOMIC DNA]</scope>
    <source>
        <strain evidence="2 3">JCM 13323</strain>
    </source>
</reference>
<gene>
    <name evidence="2" type="ORF">MPSYJ_00850</name>
</gene>
<accession>A0A7I7M393</accession>
<dbReference type="AlphaFoldDB" id="A0A7I7M393"/>
<organism evidence="2 3">
    <name type="scientific">Mycolicibacterium psychrotolerans</name>
    <dbReference type="NCBI Taxonomy" id="216929"/>
    <lineage>
        <taxon>Bacteria</taxon>
        <taxon>Bacillati</taxon>
        <taxon>Actinomycetota</taxon>
        <taxon>Actinomycetes</taxon>
        <taxon>Mycobacteriales</taxon>
        <taxon>Mycobacteriaceae</taxon>
        <taxon>Mycolicibacterium</taxon>
    </lineage>
</organism>
<dbReference type="Proteomes" id="UP000466514">
    <property type="component" value="Chromosome"/>
</dbReference>
<dbReference type="KEGG" id="mpsc:MPSYJ_00850"/>
<proteinExistence type="predicted"/>
<feature type="compositionally biased region" description="Basic and acidic residues" evidence="1">
    <location>
        <begin position="66"/>
        <end position="85"/>
    </location>
</feature>
<feature type="region of interest" description="Disordered" evidence="1">
    <location>
        <begin position="1"/>
        <end position="85"/>
    </location>
</feature>
<evidence type="ECO:0000313" key="2">
    <source>
        <dbReference type="EMBL" id="BBX66624.1"/>
    </source>
</evidence>
<keyword evidence="3" id="KW-1185">Reference proteome</keyword>